<protein>
    <submittedName>
        <fullName evidence="6">Prolyl 3-hydroxylase family member 4 (inactive)</fullName>
    </submittedName>
</protein>
<evidence type="ECO:0000256" key="2">
    <source>
        <dbReference type="ARBA" id="ARBA00022729"/>
    </source>
</evidence>
<reference evidence="6" key="2">
    <citation type="submission" date="2025-09" db="UniProtKB">
        <authorList>
            <consortium name="Ensembl"/>
        </authorList>
    </citation>
    <scope>IDENTIFICATION</scope>
</reference>
<dbReference type="PANTHER" id="PTHR13986:SF4">
    <property type="entry name" value="ENDOPLASMIC RETICULUM PROTEIN SC65"/>
    <property type="match status" value="1"/>
</dbReference>
<evidence type="ECO:0000259" key="5">
    <source>
        <dbReference type="Pfam" id="PF23557"/>
    </source>
</evidence>
<dbReference type="PANTHER" id="PTHR13986">
    <property type="entry name" value="PROTEIN LYSINE HYDROXYLATION COMPLEX COMPONENT"/>
    <property type="match status" value="1"/>
</dbReference>
<accession>A0A3Q3B580</accession>
<feature type="domain" description="Leprecan-like alpha-helical" evidence="5">
    <location>
        <begin position="40"/>
        <end position="336"/>
    </location>
</feature>
<dbReference type="Proteomes" id="UP000264800">
    <property type="component" value="Unplaced"/>
</dbReference>
<dbReference type="SUPFAM" id="SSF48452">
    <property type="entry name" value="TPR-like"/>
    <property type="match status" value="1"/>
</dbReference>
<evidence type="ECO:0000256" key="4">
    <source>
        <dbReference type="SAM" id="SignalP"/>
    </source>
</evidence>
<evidence type="ECO:0000256" key="3">
    <source>
        <dbReference type="ARBA" id="ARBA00023180"/>
    </source>
</evidence>
<keyword evidence="7" id="KW-1185">Reference proteome</keyword>
<dbReference type="GO" id="GO:0005518">
    <property type="term" value="F:collagen binding"/>
    <property type="evidence" value="ECO:0007669"/>
    <property type="project" value="TreeGrafter"/>
</dbReference>
<feature type="signal peptide" evidence="4">
    <location>
        <begin position="1"/>
        <end position="23"/>
    </location>
</feature>
<dbReference type="GeneTree" id="ENSGT00940000153814"/>
<sequence>MASLLVCLLLIILCVAFVEPTSAQYENYSFRGFPGEELVPLAAAYGLALDFYAAGNWTESIRHLESSLRLRRLLRDSARVCGVLCSGREHEEEPPSSAVAPDVRALWHLLRTASCQRRCRAQLPALQLPAPGRQLLEEFSTRAPYRYLHFAHSKLNDLQSAVPCAYTFLQRNPGDQELGQLMEGYKDRYDLDGYLVDHEEQVYEAPFVRGVKLVSSGDYSSSTELLEEALRLYLQEYHLCQADCEGIGAFSPEGDFYALIAVYVDMLKCKLECEENLTPNVGGYFVENFVATIYHHLQYAYYKVNDGRRAAPCAFSYFLFEPEDRVMKQNLLYYKAYSQQWGLQPEHFTPRPEAVKHYNHTVTLKQMLKFAEMYSELDDEDIFGAEGAALLTSESPDAEFEGVGDYEESIYASSWTQTKGKGDTGESDT</sequence>
<proteinExistence type="inferred from homology"/>
<dbReference type="InterPro" id="IPR011990">
    <property type="entry name" value="TPR-like_helical_dom_sf"/>
</dbReference>
<feature type="chain" id="PRO_5045431970" evidence="4">
    <location>
        <begin position="24"/>
        <end position="429"/>
    </location>
</feature>
<dbReference type="InterPro" id="IPR052284">
    <property type="entry name" value="Collagen_mod_leprecan"/>
</dbReference>
<evidence type="ECO:0000313" key="7">
    <source>
        <dbReference type="Proteomes" id="UP000264800"/>
    </source>
</evidence>
<evidence type="ECO:0000256" key="1">
    <source>
        <dbReference type="ARBA" id="ARBA00006487"/>
    </source>
</evidence>
<comment type="similarity">
    <text evidence="1">Belongs to the leprecan family.</text>
</comment>
<evidence type="ECO:0000313" key="6">
    <source>
        <dbReference type="Ensembl" id="ENSKMAP00000024191.1"/>
    </source>
</evidence>
<dbReference type="InterPro" id="IPR056585">
    <property type="entry name" value="Leprecan_dom"/>
</dbReference>
<dbReference type="GO" id="GO:0005783">
    <property type="term" value="C:endoplasmic reticulum"/>
    <property type="evidence" value="ECO:0007669"/>
    <property type="project" value="TreeGrafter"/>
</dbReference>
<dbReference type="Gene3D" id="1.25.40.10">
    <property type="entry name" value="Tetratricopeptide repeat domain"/>
    <property type="match status" value="1"/>
</dbReference>
<keyword evidence="3" id="KW-0325">Glycoprotein</keyword>
<organism evidence="6 7">
    <name type="scientific">Kryptolebias marmoratus</name>
    <name type="common">Mangrove killifish</name>
    <name type="synonym">Rivulus marmoratus</name>
    <dbReference type="NCBI Taxonomy" id="37003"/>
    <lineage>
        <taxon>Eukaryota</taxon>
        <taxon>Metazoa</taxon>
        <taxon>Chordata</taxon>
        <taxon>Craniata</taxon>
        <taxon>Vertebrata</taxon>
        <taxon>Euteleostomi</taxon>
        <taxon>Actinopterygii</taxon>
        <taxon>Neopterygii</taxon>
        <taxon>Teleostei</taxon>
        <taxon>Neoteleostei</taxon>
        <taxon>Acanthomorphata</taxon>
        <taxon>Ovalentaria</taxon>
        <taxon>Atherinomorphae</taxon>
        <taxon>Cyprinodontiformes</taxon>
        <taxon>Rivulidae</taxon>
        <taxon>Kryptolebias</taxon>
    </lineage>
</organism>
<reference evidence="6" key="1">
    <citation type="submission" date="2025-08" db="UniProtKB">
        <authorList>
            <consortium name="Ensembl"/>
        </authorList>
    </citation>
    <scope>IDENTIFICATION</scope>
</reference>
<keyword evidence="2 4" id="KW-0732">Signal</keyword>
<dbReference type="GO" id="GO:0030199">
    <property type="term" value="P:collagen fibril organization"/>
    <property type="evidence" value="ECO:0007669"/>
    <property type="project" value="TreeGrafter"/>
</dbReference>
<dbReference type="Ensembl" id="ENSKMAT00000024496.1">
    <property type="protein sequence ID" value="ENSKMAP00000024191.1"/>
    <property type="gene ID" value="ENSKMAG00000017910.1"/>
</dbReference>
<name>A0A3Q3B580_KRYMA</name>
<dbReference type="AlphaFoldDB" id="A0A3Q3B580"/>
<dbReference type="OMA" id="NVMMKAT"/>
<dbReference type="Pfam" id="PF23557">
    <property type="entry name" value="TPR_leprecan"/>
    <property type="match status" value="1"/>
</dbReference>